<keyword evidence="1" id="KW-1133">Transmembrane helix</keyword>
<reference evidence="3" key="1">
    <citation type="submission" date="2017-02" db="UniProtKB">
        <authorList>
            <consortium name="WormBaseParasite"/>
        </authorList>
    </citation>
    <scope>IDENTIFICATION</scope>
</reference>
<name>A0A0R3S556_9BILA</name>
<accession>A0A0R3S556</accession>
<evidence type="ECO:0000256" key="1">
    <source>
        <dbReference type="SAM" id="Phobius"/>
    </source>
</evidence>
<evidence type="ECO:0000313" key="2">
    <source>
        <dbReference type="Proteomes" id="UP000050640"/>
    </source>
</evidence>
<feature type="transmembrane region" description="Helical" evidence="1">
    <location>
        <begin position="95"/>
        <end position="116"/>
    </location>
</feature>
<keyword evidence="2" id="KW-1185">Reference proteome</keyword>
<protein>
    <submittedName>
        <fullName evidence="3">Ion_trans domain-containing protein</fullName>
    </submittedName>
</protein>
<sequence>MAFQNYRLRNVETWRAFRDRRRLDTNHTTESFDSGFSSLNANRNDYRIKQRRNIQVDDVLWCCSFILTVWYFELPLSLFIDPRVDWFCLATWNLWNFWTVYIILVTFMFTVVVISFL</sequence>
<proteinExistence type="predicted"/>
<keyword evidence="1" id="KW-0812">Transmembrane</keyword>
<evidence type="ECO:0000313" key="3">
    <source>
        <dbReference type="WBParaSite" id="EEL_0000992501-mRNA-1"/>
    </source>
</evidence>
<feature type="transmembrane region" description="Helical" evidence="1">
    <location>
        <begin position="59"/>
        <end position="80"/>
    </location>
</feature>
<dbReference type="WBParaSite" id="EEL_0000992501-mRNA-1">
    <property type="protein sequence ID" value="EEL_0000992501-mRNA-1"/>
    <property type="gene ID" value="EEL_0000992501"/>
</dbReference>
<organism evidence="2 3">
    <name type="scientific">Elaeophora elaphi</name>
    <dbReference type="NCBI Taxonomy" id="1147741"/>
    <lineage>
        <taxon>Eukaryota</taxon>
        <taxon>Metazoa</taxon>
        <taxon>Ecdysozoa</taxon>
        <taxon>Nematoda</taxon>
        <taxon>Chromadorea</taxon>
        <taxon>Rhabditida</taxon>
        <taxon>Spirurina</taxon>
        <taxon>Spiruromorpha</taxon>
        <taxon>Filarioidea</taxon>
        <taxon>Onchocercidae</taxon>
        <taxon>Elaeophora</taxon>
    </lineage>
</organism>
<dbReference type="Proteomes" id="UP000050640">
    <property type="component" value="Unplaced"/>
</dbReference>
<keyword evidence="1" id="KW-0472">Membrane</keyword>
<dbReference type="AlphaFoldDB" id="A0A0R3S556"/>